<evidence type="ECO:0000313" key="1">
    <source>
        <dbReference type="EMBL" id="ODA33570.1"/>
    </source>
</evidence>
<gene>
    <name evidence="1" type="ORF">A8L45_09265</name>
</gene>
<reference evidence="1 2" key="1">
    <citation type="submission" date="2016-05" db="EMBL/GenBank/DDBJ databases">
        <title>Genomic Taxonomy of the Vibrionaceae.</title>
        <authorList>
            <person name="Gomez-Gil B."/>
            <person name="Enciso-Ibarra J."/>
        </authorList>
    </citation>
    <scope>NUCLEOTIDE SEQUENCE [LARGE SCALE GENOMIC DNA]</scope>
    <source>
        <strain evidence="1 2">CAIM 1920</strain>
    </source>
</reference>
<dbReference type="Proteomes" id="UP000094936">
    <property type="component" value="Unassembled WGS sequence"/>
</dbReference>
<dbReference type="InterPro" id="IPR045508">
    <property type="entry name" value="DUF6482"/>
</dbReference>
<keyword evidence="2" id="KW-1185">Reference proteome</keyword>
<evidence type="ECO:0000313" key="2">
    <source>
        <dbReference type="Proteomes" id="UP000094936"/>
    </source>
</evidence>
<organism evidence="1 2">
    <name type="scientific">Veronia pacifica</name>
    <dbReference type="NCBI Taxonomy" id="1080227"/>
    <lineage>
        <taxon>Bacteria</taxon>
        <taxon>Pseudomonadati</taxon>
        <taxon>Pseudomonadota</taxon>
        <taxon>Gammaproteobacteria</taxon>
        <taxon>Vibrionales</taxon>
        <taxon>Vibrionaceae</taxon>
        <taxon>Veronia</taxon>
    </lineage>
</organism>
<dbReference type="AlphaFoldDB" id="A0A1C3EK12"/>
<proteinExistence type="predicted"/>
<name>A0A1C3EK12_9GAMM</name>
<dbReference type="RefSeq" id="WP_068901531.1">
    <property type="nucleotide sequence ID" value="NZ_JBHUIF010000031.1"/>
</dbReference>
<accession>A0A1C3EK12</accession>
<comment type="caution">
    <text evidence="1">The sequence shown here is derived from an EMBL/GenBank/DDBJ whole genome shotgun (WGS) entry which is preliminary data.</text>
</comment>
<dbReference type="OrthoDB" id="5917296at2"/>
<sequence>MKLKQLKYWIKSHPHDIPHCYVVAHAGGVQYMVEVEVKGNLEPLRDDNEQMMHFDTIERVSGSLRKLGIERATLRLMDPYDEFGPTGAAAVHEDMEIRL</sequence>
<dbReference type="EMBL" id="LYBM01000014">
    <property type="protein sequence ID" value="ODA33570.1"/>
    <property type="molecule type" value="Genomic_DNA"/>
</dbReference>
<protein>
    <submittedName>
        <fullName evidence="1">Uncharacterized protein</fullName>
    </submittedName>
</protein>
<dbReference type="Pfam" id="PF20090">
    <property type="entry name" value="DUF6482"/>
    <property type="match status" value="1"/>
</dbReference>